<dbReference type="RefSeq" id="WP_169772477.1">
    <property type="nucleotide sequence ID" value="NZ_JABCUR010000014.1"/>
</dbReference>
<name>A0A7Y0U317_9ACTO</name>
<accession>A0A7Y0U317</accession>
<dbReference type="Proteomes" id="UP000578252">
    <property type="component" value="Unassembled WGS sequence"/>
</dbReference>
<gene>
    <name evidence="1" type="ORF">HHJ78_10830</name>
</gene>
<reference evidence="1 2" key="1">
    <citation type="submission" date="2020-04" db="EMBL/GenBank/DDBJ databases">
        <title>Antimicrobial susceptibility and clonality of vaginal-derived multi-drug resistant Mobiluncus isolates in China.</title>
        <authorList>
            <person name="Zhang X."/>
        </authorList>
    </citation>
    <scope>NUCLEOTIDE SEQUENCE [LARGE SCALE GENOMIC DNA]</scope>
    <source>
        <strain evidence="1 2">13</strain>
    </source>
</reference>
<protein>
    <submittedName>
        <fullName evidence="1">Uncharacterized protein</fullName>
    </submittedName>
</protein>
<dbReference type="AlphaFoldDB" id="A0A7Y0U317"/>
<evidence type="ECO:0000313" key="2">
    <source>
        <dbReference type="Proteomes" id="UP000578252"/>
    </source>
</evidence>
<dbReference type="EMBL" id="JABCUR010000014">
    <property type="protein sequence ID" value="NMW65978.1"/>
    <property type="molecule type" value="Genomic_DNA"/>
</dbReference>
<evidence type="ECO:0000313" key="1">
    <source>
        <dbReference type="EMBL" id="NMW65978.1"/>
    </source>
</evidence>
<comment type="caution">
    <text evidence="1">The sequence shown here is derived from an EMBL/GenBank/DDBJ whole genome shotgun (WGS) entry which is preliminary data.</text>
</comment>
<proteinExistence type="predicted"/>
<sequence length="295" mass="32437">MTSSTRTYKLNGLRLDWPGRWRVLWETGSPGMPAPRLTETPIPGLDGAVVAAGGLEAIEKPMVIMVWDMDERGRRGGYRQRRTNEAILKRLLSSTRLRPGILTLVEEYTRRARTQWETPCLLGSSVEVEETAPDSAKLTFSLKLPSPVWRETVSRYCECVPDTGGTAVLLNGFTGGSAPIWPVWVVKAPVSRLIVTDVVSGELTEWQGSISGGRVLLMDTASYRWGTASLGEEWPLVEESPEWGAALAGSAASVLAAAPVWPDATGRYRVRIRVDGQDLSRETVRVMCRGKRSVL</sequence>
<organism evidence="1 2">
    <name type="scientific">Mobiluncus mulieris</name>
    <dbReference type="NCBI Taxonomy" id="2052"/>
    <lineage>
        <taxon>Bacteria</taxon>
        <taxon>Bacillati</taxon>
        <taxon>Actinomycetota</taxon>
        <taxon>Actinomycetes</taxon>
        <taxon>Actinomycetales</taxon>
        <taxon>Actinomycetaceae</taxon>
        <taxon>Mobiluncus</taxon>
    </lineage>
</organism>